<evidence type="ECO:0000313" key="3">
    <source>
        <dbReference type="EMBL" id="PWN23499.1"/>
    </source>
</evidence>
<feature type="signal peptide" evidence="2">
    <location>
        <begin position="1"/>
        <end position="22"/>
    </location>
</feature>
<keyword evidence="4" id="KW-1185">Reference proteome</keyword>
<reference evidence="3 4" key="1">
    <citation type="journal article" date="2018" name="Mol. Biol. Evol.">
        <title>Broad Genomic Sampling Reveals a Smut Pathogenic Ancestry of the Fungal Clade Ustilaginomycotina.</title>
        <authorList>
            <person name="Kijpornyongpan T."/>
            <person name="Mondo S.J."/>
            <person name="Barry K."/>
            <person name="Sandor L."/>
            <person name="Lee J."/>
            <person name="Lipzen A."/>
            <person name="Pangilinan J."/>
            <person name="LaButti K."/>
            <person name="Hainaut M."/>
            <person name="Henrissat B."/>
            <person name="Grigoriev I.V."/>
            <person name="Spatafora J.W."/>
            <person name="Aime M.C."/>
        </authorList>
    </citation>
    <scope>NUCLEOTIDE SEQUENCE [LARGE SCALE GENOMIC DNA]</scope>
    <source>
        <strain evidence="3 4">MCA 4718</strain>
    </source>
</reference>
<feature type="region of interest" description="Disordered" evidence="1">
    <location>
        <begin position="57"/>
        <end position="90"/>
    </location>
</feature>
<dbReference type="GeneID" id="37015674"/>
<dbReference type="EMBL" id="KZ819321">
    <property type="protein sequence ID" value="PWN23499.1"/>
    <property type="molecule type" value="Genomic_DNA"/>
</dbReference>
<name>A0A316UE52_9BASI</name>
<accession>A0A316UE52</accession>
<evidence type="ECO:0000256" key="2">
    <source>
        <dbReference type="SAM" id="SignalP"/>
    </source>
</evidence>
<sequence>MQLPYLIPTLVALLVAAQGALAAPVREVALSSYPPAAARPTSPAALLKRADEITEELLPSTSSPPKVSIPGRNWGFHNPLGTPSSPKGDAATRRWRKQRSQRWQLHHLKDASSTETTLFPEHDFGSKTGQDWPDIHNDFALRGVEAATKDNCSRWAHQRGKGRAVTALEVVWANEGEGDIEEELAEYRSEQINVILLKLEWRGVGGEAAVDNLPRLPAEFEDWRGKARVSVVLQDWERQGWEQYDLSAPVRNLPDGVREVNRRQRVLPLPTRWFVDPLPGAPERFPVFLEDFAQVLKDRLLPACVESHAPER</sequence>
<organism evidence="3 4">
    <name type="scientific">Pseudomicrostroma glucosiphilum</name>
    <dbReference type="NCBI Taxonomy" id="1684307"/>
    <lineage>
        <taxon>Eukaryota</taxon>
        <taxon>Fungi</taxon>
        <taxon>Dikarya</taxon>
        <taxon>Basidiomycota</taxon>
        <taxon>Ustilaginomycotina</taxon>
        <taxon>Exobasidiomycetes</taxon>
        <taxon>Microstromatales</taxon>
        <taxon>Microstromatales incertae sedis</taxon>
        <taxon>Pseudomicrostroma</taxon>
    </lineage>
</organism>
<keyword evidence="2" id="KW-0732">Signal</keyword>
<evidence type="ECO:0000256" key="1">
    <source>
        <dbReference type="SAM" id="MobiDB-lite"/>
    </source>
</evidence>
<gene>
    <name evidence="3" type="ORF">BCV69DRAFT_295830</name>
</gene>
<evidence type="ECO:0000313" key="4">
    <source>
        <dbReference type="Proteomes" id="UP000245942"/>
    </source>
</evidence>
<feature type="chain" id="PRO_5016247882" evidence="2">
    <location>
        <begin position="23"/>
        <end position="312"/>
    </location>
</feature>
<dbReference type="RefSeq" id="XP_025350659.1">
    <property type="nucleotide sequence ID" value="XM_025493940.1"/>
</dbReference>
<dbReference type="AlphaFoldDB" id="A0A316UE52"/>
<proteinExistence type="predicted"/>
<protein>
    <submittedName>
        <fullName evidence="3">Uncharacterized protein</fullName>
    </submittedName>
</protein>
<dbReference type="Proteomes" id="UP000245942">
    <property type="component" value="Unassembled WGS sequence"/>
</dbReference>